<reference evidence="2" key="1">
    <citation type="submission" date="2016-10" db="EMBL/GenBank/DDBJ databases">
        <title>Sequence of Gallionella enrichment culture.</title>
        <authorList>
            <person name="Poehlein A."/>
            <person name="Muehling M."/>
            <person name="Daniel R."/>
        </authorList>
    </citation>
    <scope>NUCLEOTIDE SEQUENCE</scope>
</reference>
<dbReference type="InterPro" id="IPR029058">
    <property type="entry name" value="AB_hydrolase_fold"/>
</dbReference>
<name>A0A1J5PXP7_9ZZZZ</name>
<evidence type="ECO:0000259" key="1">
    <source>
        <dbReference type="Pfam" id="PF12697"/>
    </source>
</evidence>
<dbReference type="Gene3D" id="3.40.50.1820">
    <property type="entry name" value="alpha/beta hydrolase"/>
    <property type="match status" value="1"/>
</dbReference>
<dbReference type="PANTHER" id="PTHR43689">
    <property type="entry name" value="HYDROLASE"/>
    <property type="match status" value="1"/>
</dbReference>
<dbReference type="EMBL" id="MLJW01002045">
    <property type="protein sequence ID" value="OIQ75826.1"/>
    <property type="molecule type" value="Genomic_DNA"/>
</dbReference>
<dbReference type="AlphaFoldDB" id="A0A1J5PXP7"/>
<evidence type="ECO:0000313" key="2">
    <source>
        <dbReference type="EMBL" id="OIQ75826.1"/>
    </source>
</evidence>
<feature type="domain" description="AB hydrolase-1" evidence="1">
    <location>
        <begin position="7"/>
        <end position="264"/>
    </location>
</feature>
<dbReference type="Pfam" id="PF12697">
    <property type="entry name" value="Abhydrolase_6"/>
    <property type="match status" value="1"/>
</dbReference>
<keyword evidence="2" id="KW-0378">Hydrolase</keyword>
<organism evidence="2">
    <name type="scientific">mine drainage metagenome</name>
    <dbReference type="NCBI Taxonomy" id="410659"/>
    <lineage>
        <taxon>unclassified sequences</taxon>
        <taxon>metagenomes</taxon>
        <taxon>ecological metagenomes</taxon>
    </lineage>
</organism>
<dbReference type="GO" id="GO:0016787">
    <property type="term" value="F:hydrolase activity"/>
    <property type="evidence" value="ECO:0007669"/>
    <property type="project" value="UniProtKB-KW"/>
</dbReference>
<proteinExistence type="predicted"/>
<protein>
    <submittedName>
        <fullName evidence="2">Alpha/beta hydrolase family protein</fullName>
    </submittedName>
</protein>
<sequence>MAGTEPLVFSHANSYGATTYGVLFEALKARGFCVSAIDKLGHDPRYPVTDNWPHLVQQLVDFTQIAVEKAGAPVFLVGHSLGGFLSLMAASQAPGLVRGVLLLDAPIVGGWRAAALALAKRTRLVQSVSPGAVSRKRRQHWPSQTAALAHFQGKNSFAQWQTQVLEDYVAHGTQDETVNGQTRRTLSFHRDVETAIYNTLPSNLPALLRQQPLTCPVAFIGGTRSSEMRQVGMALTRHITQGRIMMLDGSHLFPMEKPQVTAAAIEAALLNLQDPA</sequence>
<dbReference type="PANTHER" id="PTHR43689:SF8">
    <property type="entry name" value="ALPHA_BETA-HYDROLASES SUPERFAMILY PROTEIN"/>
    <property type="match status" value="1"/>
</dbReference>
<dbReference type="SUPFAM" id="SSF53474">
    <property type="entry name" value="alpha/beta-Hydrolases"/>
    <property type="match status" value="1"/>
</dbReference>
<gene>
    <name evidence="2" type="ORF">GALL_425020</name>
</gene>
<comment type="caution">
    <text evidence="2">The sequence shown here is derived from an EMBL/GenBank/DDBJ whole genome shotgun (WGS) entry which is preliminary data.</text>
</comment>
<accession>A0A1J5PXP7</accession>
<dbReference type="InterPro" id="IPR000073">
    <property type="entry name" value="AB_hydrolase_1"/>
</dbReference>